<proteinExistence type="inferred from homology"/>
<protein>
    <submittedName>
        <fullName evidence="5">Tyrosine recombinase XerD</fullName>
    </submittedName>
</protein>
<dbReference type="InterPro" id="IPR013762">
    <property type="entry name" value="Integrase-like_cat_sf"/>
</dbReference>
<dbReference type="Gene3D" id="1.10.443.10">
    <property type="entry name" value="Intergrase catalytic core"/>
    <property type="match status" value="1"/>
</dbReference>
<reference evidence="5" key="1">
    <citation type="submission" date="2019-11" db="EMBL/GenBank/DDBJ databases">
        <authorList>
            <person name="Feng L."/>
        </authorList>
    </citation>
    <scope>NUCLEOTIDE SEQUENCE</scope>
    <source>
        <strain evidence="5">CnexileLFYP112</strain>
    </source>
</reference>
<evidence type="ECO:0000256" key="1">
    <source>
        <dbReference type="ARBA" id="ARBA00008857"/>
    </source>
</evidence>
<evidence type="ECO:0000256" key="2">
    <source>
        <dbReference type="ARBA" id="ARBA00023125"/>
    </source>
</evidence>
<comment type="similarity">
    <text evidence="1">Belongs to the 'phage' integrase family.</text>
</comment>
<dbReference type="PROSITE" id="PS51898">
    <property type="entry name" value="TYR_RECOMBINASE"/>
    <property type="match status" value="1"/>
</dbReference>
<sequence>MGIKPKKGMSKTVDYLSVDAITLLLKQPNPNTPNGIRDLALLSLLYESGCRVQELIDIKTGNISFKSPATVTVTGKGSKVRIIPLSSNAASIIARYAKICQVFKPEQTLFTNFRKEPLTRSGVAYILRKYVEKAKQKEPALFGNTDIHPHVLRHSKAMHLLESGVNLIYIRDFLGHSSVTTTEIYAKSNPEIKRKFLEEAALNIDSKIVKYSEEEKHTLLEWLKNNI</sequence>
<dbReference type="PANTHER" id="PTHR30349:SF41">
    <property type="entry name" value="INTEGRASE_RECOMBINASE PROTEIN MJ0367-RELATED"/>
    <property type="match status" value="1"/>
</dbReference>
<dbReference type="EMBL" id="CACRTG010000008">
    <property type="protein sequence ID" value="VYS94785.1"/>
    <property type="molecule type" value="Genomic_DNA"/>
</dbReference>
<evidence type="ECO:0000256" key="3">
    <source>
        <dbReference type="ARBA" id="ARBA00023172"/>
    </source>
</evidence>
<gene>
    <name evidence="5" type="primary">xerD_3</name>
    <name evidence="5" type="ORF">CNLFYP112_01406</name>
</gene>
<dbReference type="SUPFAM" id="SSF56349">
    <property type="entry name" value="DNA breaking-rejoining enzymes"/>
    <property type="match status" value="1"/>
</dbReference>
<dbReference type="InterPro" id="IPR050090">
    <property type="entry name" value="Tyrosine_recombinase_XerCD"/>
</dbReference>
<name>A0A6N2STG4_9FIRM</name>
<dbReference type="GO" id="GO:0003677">
    <property type="term" value="F:DNA binding"/>
    <property type="evidence" value="ECO:0007669"/>
    <property type="project" value="UniProtKB-KW"/>
</dbReference>
<evidence type="ECO:0000313" key="5">
    <source>
        <dbReference type="EMBL" id="VYS94785.1"/>
    </source>
</evidence>
<dbReference type="PANTHER" id="PTHR30349">
    <property type="entry name" value="PHAGE INTEGRASE-RELATED"/>
    <property type="match status" value="1"/>
</dbReference>
<accession>A0A6N2STG4</accession>
<dbReference type="InterPro" id="IPR002104">
    <property type="entry name" value="Integrase_catalytic"/>
</dbReference>
<dbReference type="GO" id="GO:0015074">
    <property type="term" value="P:DNA integration"/>
    <property type="evidence" value="ECO:0007669"/>
    <property type="project" value="InterPro"/>
</dbReference>
<organism evidence="5">
    <name type="scientific">[Clostridium] nexile</name>
    <dbReference type="NCBI Taxonomy" id="29361"/>
    <lineage>
        <taxon>Bacteria</taxon>
        <taxon>Bacillati</taxon>
        <taxon>Bacillota</taxon>
        <taxon>Clostridia</taxon>
        <taxon>Lachnospirales</taxon>
        <taxon>Lachnospiraceae</taxon>
        <taxon>Tyzzerella</taxon>
    </lineage>
</organism>
<dbReference type="InterPro" id="IPR011010">
    <property type="entry name" value="DNA_brk_join_enz"/>
</dbReference>
<dbReference type="AlphaFoldDB" id="A0A6N2STG4"/>
<keyword evidence="2" id="KW-0238">DNA-binding</keyword>
<dbReference type="Pfam" id="PF00589">
    <property type="entry name" value="Phage_integrase"/>
    <property type="match status" value="1"/>
</dbReference>
<evidence type="ECO:0000259" key="4">
    <source>
        <dbReference type="PROSITE" id="PS51898"/>
    </source>
</evidence>
<keyword evidence="3" id="KW-0233">DNA recombination</keyword>
<dbReference type="GO" id="GO:0006310">
    <property type="term" value="P:DNA recombination"/>
    <property type="evidence" value="ECO:0007669"/>
    <property type="project" value="UniProtKB-KW"/>
</dbReference>
<feature type="domain" description="Tyr recombinase" evidence="4">
    <location>
        <begin position="11"/>
        <end position="198"/>
    </location>
</feature>